<feature type="region of interest" description="Disordered" evidence="1">
    <location>
        <begin position="1"/>
        <end position="39"/>
    </location>
</feature>
<sequence>MGAGLGPTRPGAGPPHRPPRPVPSRPFRLPPADLAGPPSPPFSHIYLYIHTYIDTCRF</sequence>
<dbReference type="EMBL" id="MNCJ02000322">
    <property type="protein sequence ID" value="KAF5799827.1"/>
    <property type="molecule type" value="Genomic_DNA"/>
</dbReference>
<name>A0A9K3INI9_HELAN</name>
<accession>A0A9K3INI9</accession>
<feature type="compositionally biased region" description="Pro residues" evidence="1">
    <location>
        <begin position="12"/>
        <end position="24"/>
    </location>
</feature>
<evidence type="ECO:0000256" key="1">
    <source>
        <dbReference type="SAM" id="MobiDB-lite"/>
    </source>
</evidence>
<dbReference type="Gramene" id="mRNA:HanXRQr2_Chr07g0308981">
    <property type="protein sequence ID" value="CDS:HanXRQr2_Chr07g0308981.1"/>
    <property type="gene ID" value="HanXRQr2_Chr07g0308981"/>
</dbReference>
<proteinExistence type="predicted"/>
<dbReference type="AlphaFoldDB" id="A0A9K3INI9"/>
<dbReference type="Proteomes" id="UP000215914">
    <property type="component" value="Unassembled WGS sequence"/>
</dbReference>
<protein>
    <submittedName>
        <fullName evidence="2">Uncharacterized protein</fullName>
    </submittedName>
</protein>
<gene>
    <name evidence="2" type="ORF">HanXRQr2_Chr07g0308981</name>
</gene>
<reference evidence="2" key="2">
    <citation type="submission" date="2020-06" db="EMBL/GenBank/DDBJ databases">
        <title>Helianthus annuus Genome sequencing and assembly Release 2.</title>
        <authorList>
            <person name="Gouzy J."/>
            <person name="Langlade N."/>
            <person name="Munos S."/>
        </authorList>
    </citation>
    <scope>NUCLEOTIDE SEQUENCE</scope>
    <source>
        <tissue evidence="2">Leaves</tissue>
    </source>
</reference>
<organism evidence="2 3">
    <name type="scientific">Helianthus annuus</name>
    <name type="common">Common sunflower</name>
    <dbReference type="NCBI Taxonomy" id="4232"/>
    <lineage>
        <taxon>Eukaryota</taxon>
        <taxon>Viridiplantae</taxon>
        <taxon>Streptophyta</taxon>
        <taxon>Embryophyta</taxon>
        <taxon>Tracheophyta</taxon>
        <taxon>Spermatophyta</taxon>
        <taxon>Magnoliopsida</taxon>
        <taxon>eudicotyledons</taxon>
        <taxon>Gunneridae</taxon>
        <taxon>Pentapetalae</taxon>
        <taxon>asterids</taxon>
        <taxon>campanulids</taxon>
        <taxon>Asterales</taxon>
        <taxon>Asteraceae</taxon>
        <taxon>Asteroideae</taxon>
        <taxon>Heliantheae alliance</taxon>
        <taxon>Heliantheae</taxon>
        <taxon>Helianthus</taxon>
    </lineage>
</organism>
<evidence type="ECO:0000313" key="2">
    <source>
        <dbReference type="EMBL" id="KAF5799827.1"/>
    </source>
</evidence>
<feature type="compositionally biased region" description="Low complexity" evidence="1">
    <location>
        <begin position="25"/>
        <end position="36"/>
    </location>
</feature>
<reference evidence="2" key="1">
    <citation type="journal article" date="2017" name="Nature">
        <title>The sunflower genome provides insights into oil metabolism, flowering and Asterid evolution.</title>
        <authorList>
            <person name="Badouin H."/>
            <person name="Gouzy J."/>
            <person name="Grassa C.J."/>
            <person name="Murat F."/>
            <person name="Staton S.E."/>
            <person name="Cottret L."/>
            <person name="Lelandais-Briere C."/>
            <person name="Owens G.L."/>
            <person name="Carrere S."/>
            <person name="Mayjonade B."/>
            <person name="Legrand L."/>
            <person name="Gill N."/>
            <person name="Kane N.C."/>
            <person name="Bowers J.E."/>
            <person name="Hubner S."/>
            <person name="Bellec A."/>
            <person name="Berard A."/>
            <person name="Berges H."/>
            <person name="Blanchet N."/>
            <person name="Boniface M.C."/>
            <person name="Brunel D."/>
            <person name="Catrice O."/>
            <person name="Chaidir N."/>
            <person name="Claudel C."/>
            <person name="Donnadieu C."/>
            <person name="Faraut T."/>
            <person name="Fievet G."/>
            <person name="Helmstetter N."/>
            <person name="King M."/>
            <person name="Knapp S.J."/>
            <person name="Lai Z."/>
            <person name="Le Paslier M.C."/>
            <person name="Lippi Y."/>
            <person name="Lorenzon L."/>
            <person name="Mandel J.R."/>
            <person name="Marage G."/>
            <person name="Marchand G."/>
            <person name="Marquand E."/>
            <person name="Bret-Mestries E."/>
            <person name="Morien E."/>
            <person name="Nambeesan S."/>
            <person name="Nguyen T."/>
            <person name="Pegot-Espagnet P."/>
            <person name="Pouilly N."/>
            <person name="Raftis F."/>
            <person name="Sallet E."/>
            <person name="Schiex T."/>
            <person name="Thomas J."/>
            <person name="Vandecasteele C."/>
            <person name="Vares D."/>
            <person name="Vear F."/>
            <person name="Vautrin S."/>
            <person name="Crespi M."/>
            <person name="Mangin B."/>
            <person name="Burke J.M."/>
            <person name="Salse J."/>
            <person name="Munos S."/>
            <person name="Vincourt P."/>
            <person name="Rieseberg L.H."/>
            <person name="Langlade N.B."/>
        </authorList>
    </citation>
    <scope>NUCLEOTIDE SEQUENCE</scope>
    <source>
        <tissue evidence="2">Leaves</tissue>
    </source>
</reference>
<keyword evidence="3" id="KW-1185">Reference proteome</keyword>
<feature type="compositionally biased region" description="Low complexity" evidence="1">
    <location>
        <begin position="1"/>
        <end position="11"/>
    </location>
</feature>
<comment type="caution">
    <text evidence="2">The sequence shown here is derived from an EMBL/GenBank/DDBJ whole genome shotgun (WGS) entry which is preliminary data.</text>
</comment>
<evidence type="ECO:0000313" key="3">
    <source>
        <dbReference type="Proteomes" id="UP000215914"/>
    </source>
</evidence>